<gene>
    <name evidence="3" type="ORF">ANCDUO_15816</name>
</gene>
<dbReference type="Gene3D" id="4.10.410.10">
    <property type="entry name" value="Pancreatic trypsin inhibitor Kunitz domain"/>
    <property type="match status" value="1"/>
</dbReference>
<evidence type="ECO:0000313" key="4">
    <source>
        <dbReference type="Proteomes" id="UP000054047"/>
    </source>
</evidence>
<dbReference type="InterPro" id="IPR028150">
    <property type="entry name" value="Lustrin_cystein"/>
</dbReference>
<dbReference type="PANTHER" id="PTHR46339">
    <property type="entry name" value="PROTEIN CBG15282-RELATED"/>
    <property type="match status" value="1"/>
</dbReference>
<evidence type="ECO:0000256" key="1">
    <source>
        <dbReference type="SAM" id="MobiDB-lite"/>
    </source>
</evidence>
<dbReference type="GO" id="GO:0004867">
    <property type="term" value="F:serine-type endopeptidase inhibitor activity"/>
    <property type="evidence" value="ECO:0007669"/>
    <property type="project" value="InterPro"/>
</dbReference>
<feature type="compositionally biased region" description="Low complexity" evidence="1">
    <location>
        <begin position="347"/>
        <end position="358"/>
    </location>
</feature>
<feature type="domain" description="BPTI/Kunitz inhibitor" evidence="2">
    <location>
        <begin position="126"/>
        <end position="176"/>
    </location>
</feature>
<dbReference type="InterPro" id="IPR002223">
    <property type="entry name" value="Kunitz_BPTI"/>
</dbReference>
<feature type="compositionally biased region" description="Polar residues" evidence="1">
    <location>
        <begin position="327"/>
        <end position="345"/>
    </location>
</feature>
<evidence type="ECO:0000259" key="2">
    <source>
        <dbReference type="PROSITE" id="PS50279"/>
    </source>
</evidence>
<dbReference type="InterPro" id="IPR020901">
    <property type="entry name" value="Prtase_inh_Kunz-CS"/>
</dbReference>
<proteinExistence type="predicted"/>
<dbReference type="Proteomes" id="UP000054047">
    <property type="component" value="Unassembled WGS sequence"/>
</dbReference>
<dbReference type="Pfam" id="PF14625">
    <property type="entry name" value="Lustrin_cystein"/>
    <property type="match status" value="2"/>
</dbReference>
<dbReference type="PROSITE" id="PS50279">
    <property type="entry name" value="BPTI_KUNITZ_2"/>
    <property type="match status" value="1"/>
</dbReference>
<evidence type="ECO:0000313" key="3">
    <source>
        <dbReference type="EMBL" id="KIH54039.1"/>
    </source>
</evidence>
<feature type="region of interest" description="Disordered" evidence="1">
    <location>
        <begin position="322"/>
        <end position="360"/>
    </location>
</feature>
<reference evidence="3 4" key="1">
    <citation type="submission" date="2013-12" db="EMBL/GenBank/DDBJ databases">
        <title>Draft genome of the parsitic nematode Ancylostoma duodenale.</title>
        <authorList>
            <person name="Mitreva M."/>
        </authorList>
    </citation>
    <scope>NUCLEOTIDE SEQUENCE [LARGE SCALE GENOMIC DNA]</scope>
    <source>
        <strain evidence="3 4">Zhejiang</strain>
    </source>
</reference>
<dbReference type="EMBL" id="KN739842">
    <property type="protein sequence ID" value="KIH54039.1"/>
    <property type="molecule type" value="Genomic_DNA"/>
</dbReference>
<dbReference type="SUPFAM" id="SSF57362">
    <property type="entry name" value="BPTI-like"/>
    <property type="match status" value="1"/>
</dbReference>
<dbReference type="InterPro" id="IPR053014">
    <property type="entry name" value="Cuticle_assoc_divergent"/>
</dbReference>
<dbReference type="OrthoDB" id="5877256at2759"/>
<protein>
    <submittedName>
        <fullName evidence="3">Kunitz/Bovine pancreatic trypsin inhibitor domain protein</fullName>
    </submittedName>
</protein>
<dbReference type="CDD" id="cd00109">
    <property type="entry name" value="Kunitz-type"/>
    <property type="match status" value="1"/>
</dbReference>
<dbReference type="Pfam" id="PF00014">
    <property type="entry name" value="Kunitz_BPTI"/>
    <property type="match status" value="1"/>
</dbReference>
<feature type="non-terminal residue" evidence="3">
    <location>
        <position position="1"/>
    </location>
</feature>
<dbReference type="PRINTS" id="PR00759">
    <property type="entry name" value="BASICPTASE"/>
</dbReference>
<dbReference type="InterPro" id="IPR036880">
    <property type="entry name" value="Kunitz_BPTI_sf"/>
</dbReference>
<dbReference type="InterPro" id="IPR006150">
    <property type="entry name" value="Cys_repeat_1"/>
</dbReference>
<sequence>LEILYGIHYLRSLGENSPCNVGDRPAIDPRTKRQFSCRESGEICPTGFYCTGFDPDGAGVCCPGREPLLSKTKASSCPHGDPFASSSDGTPMACSAKVNGCPTTHYCLMKPGQKIGVCCVSKRHVCNLSVDRGPCSVSVPRYFYSPMNQTCTKFEYGGCAGNLNNFATNEHCETFCEVQYKSETNVSRKLGARVVSDFLTAYNDDAATVETYELGFSLTGPQIPHAARRRAQQTLAEFLSEKFSLSKSSLEDIVIMDDNTARFTIRDAHAGAIAKKISDAVNSGLEFPLNGNYYRAEPHTWFAHQLAERTASNTARAYLYSSRNKDGNSSTGDSSPSNFVSNSIFTGRPQQRPQLQQGSDIHLRNCSDIIPAGRSEVHNTLQKTQFLQ</sequence>
<organism evidence="3 4">
    <name type="scientific">Ancylostoma duodenale</name>
    <dbReference type="NCBI Taxonomy" id="51022"/>
    <lineage>
        <taxon>Eukaryota</taxon>
        <taxon>Metazoa</taxon>
        <taxon>Ecdysozoa</taxon>
        <taxon>Nematoda</taxon>
        <taxon>Chromadorea</taxon>
        <taxon>Rhabditida</taxon>
        <taxon>Rhabditina</taxon>
        <taxon>Rhabditomorpha</taxon>
        <taxon>Strongyloidea</taxon>
        <taxon>Ancylostomatidae</taxon>
        <taxon>Ancylostomatinae</taxon>
        <taxon>Ancylostoma</taxon>
    </lineage>
</organism>
<accession>A0A0C2G562</accession>
<keyword evidence="4" id="KW-1185">Reference proteome</keyword>
<dbReference type="PROSITE" id="PS00280">
    <property type="entry name" value="BPTI_KUNITZ_1"/>
    <property type="match status" value="1"/>
</dbReference>
<dbReference type="SMART" id="SM00131">
    <property type="entry name" value="KU"/>
    <property type="match status" value="1"/>
</dbReference>
<name>A0A0C2G562_9BILA</name>
<dbReference type="AlphaFoldDB" id="A0A0C2G562"/>
<dbReference type="SMART" id="SM00289">
    <property type="entry name" value="WR1"/>
    <property type="match status" value="2"/>
</dbReference>